<accession>A0AA48WEN4</accession>
<evidence type="ECO:0000313" key="4">
    <source>
        <dbReference type="Proteomes" id="UP000662888"/>
    </source>
</evidence>
<sequence>MYSPSEKITLARTHERSFELVDVKGERGLLALSATSSNIARLVGQIAFGFPIALGDMLVIVMVLPYLGSPFQVLFNEGIETARRVPRMAATPAPTDRSAALSNGSAQGAPGQPP</sequence>
<reference evidence="3 4" key="1">
    <citation type="submission" date="2020-11" db="EMBL/GenBank/DDBJ databases">
        <authorList>
            <person name="Sun Q."/>
        </authorList>
    </citation>
    <scope>NUCLEOTIDE SEQUENCE [LARGE SCALE GENOMIC DNA]</scope>
    <source>
        <strain evidence="3 4">P8398</strain>
    </source>
</reference>
<evidence type="ECO:0000256" key="2">
    <source>
        <dbReference type="SAM" id="Phobius"/>
    </source>
</evidence>
<organism evidence="3 4">
    <name type="scientific">Massilia antarctica</name>
    <dbReference type="NCBI Taxonomy" id="2765360"/>
    <lineage>
        <taxon>Bacteria</taxon>
        <taxon>Pseudomonadati</taxon>
        <taxon>Pseudomonadota</taxon>
        <taxon>Betaproteobacteria</taxon>
        <taxon>Burkholderiales</taxon>
        <taxon>Oxalobacteraceae</taxon>
        <taxon>Telluria group</taxon>
        <taxon>Massilia</taxon>
    </lineage>
</organism>
<feature type="transmembrane region" description="Helical" evidence="2">
    <location>
        <begin position="46"/>
        <end position="67"/>
    </location>
</feature>
<protein>
    <submittedName>
        <fullName evidence="3">Uncharacterized protein</fullName>
    </submittedName>
</protein>
<evidence type="ECO:0000256" key="1">
    <source>
        <dbReference type="SAM" id="MobiDB-lite"/>
    </source>
</evidence>
<dbReference type="Proteomes" id="UP000662888">
    <property type="component" value="Chromosome"/>
</dbReference>
<keyword evidence="4" id="KW-1185">Reference proteome</keyword>
<keyword evidence="2" id="KW-0812">Transmembrane</keyword>
<dbReference type="RefSeq" id="WP_206089775.1">
    <property type="nucleotide sequence ID" value="NZ_CP065053.1"/>
</dbReference>
<feature type="region of interest" description="Disordered" evidence="1">
    <location>
        <begin position="87"/>
        <end position="114"/>
    </location>
</feature>
<dbReference type="EMBL" id="CP065053">
    <property type="protein sequence ID" value="QPI50219.1"/>
    <property type="molecule type" value="Genomic_DNA"/>
</dbReference>
<gene>
    <name evidence="3" type="ORF">IV454_00825</name>
</gene>
<keyword evidence="2" id="KW-1133">Transmembrane helix</keyword>
<keyword evidence="2" id="KW-0472">Membrane</keyword>
<evidence type="ECO:0000313" key="3">
    <source>
        <dbReference type="EMBL" id="QPI50219.1"/>
    </source>
</evidence>
<name>A0AA48WEN4_9BURK</name>
<proteinExistence type="predicted"/>